<protein>
    <recommendedName>
        <fullName evidence="4">Monofunctional biosynthetic peptidoglycan transglycosylase</fullName>
    </recommendedName>
</protein>
<organism evidence="3">
    <name type="scientific">marine metagenome</name>
    <dbReference type="NCBI Taxonomy" id="408172"/>
    <lineage>
        <taxon>unclassified sequences</taxon>
        <taxon>metagenomes</taxon>
        <taxon>ecological metagenomes</taxon>
    </lineage>
</organism>
<sequence>MIRGLMSGARRVWRIWSRGVRIFGTGLMFVVLTIIYWTMVPVLWLPLRIFSDPLSLKAKSGGWRQSEQRPAGLDWMKRQG</sequence>
<evidence type="ECO:0000313" key="3">
    <source>
        <dbReference type="EMBL" id="SVD34218.1"/>
    </source>
</evidence>
<evidence type="ECO:0000256" key="2">
    <source>
        <dbReference type="SAM" id="Phobius"/>
    </source>
</evidence>
<keyword evidence="2" id="KW-0812">Transmembrane</keyword>
<reference evidence="3" key="1">
    <citation type="submission" date="2018-05" db="EMBL/GenBank/DDBJ databases">
        <authorList>
            <person name="Lanie J.A."/>
            <person name="Ng W.-L."/>
            <person name="Kazmierczak K.M."/>
            <person name="Andrzejewski T.M."/>
            <person name="Davidsen T.M."/>
            <person name="Wayne K.J."/>
            <person name="Tettelin H."/>
            <person name="Glass J.I."/>
            <person name="Rusch D."/>
            <person name="Podicherti R."/>
            <person name="Tsui H.-C.T."/>
            <person name="Winkler M.E."/>
        </authorList>
    </citation>
    <scope>NUCLEOTIDE SEQUENCE</scope>
</reference>
<keyword evidence="2" id="KW-0472">Membrane</keyword>
<dbReference type="EMBL" id="UINC01144605">
    <property type="protein sequence ID" value="SVD34218.1"/>
    <property type="molecule type" value="Genomic_DNA"/>
</dbReference>
<gene>
    <name evidence="3" type="ORF">METZ01_LOCUS387072</name>
</gene>
<dbReference type="AlphaFoldDB" id="A0A382UKJ3"/>
<accession>A0A382UKJ3</accession>
<proteinExistence type="predicted"/>
<feature type="region of interest" description="Disordered" evidence="1">
    <location>
        <begin position="60"/>
        <end position="80"/>
    </location>
</feature>
<keyword evidence="2" id="KW-1133">Transmembrane helix</keyword>
<evidence type="ECO:0008006" key="4">
    <source>
        <dbReference type="Google" id="ProtNLM"/>
    </source>
</evidence>
<name>A0A382UKJ3_9ZZZZ</name>
<feature type="transmembrane region" description="Helical" evidence="2">
    <location>
        <begin position="20"/>
        <end position="44"/>
    </location>
</feature>
<evidence type="ECO:0000256" key="1">
    <source>
        <dbReference type="SAM" id="MobiDB-lite"/>
    </source>
</evidence>